<organism evidence="1 2">
    <name type="scientific">Nesterenkonia halobia</name>
    <dbReference type="NCBI Taxonomy" id="37922"/>
    <lineage>
        <taxon>Bacteria</taxon>
        <taxon>Bacillati</taxon>
        <taxon>Actinomycetota</taxon>
        <taxon>Actinomycetes</taxon>
        <taxon>Micrococcales</taxon>
        <taxon>Micrococcaceae</taxon>
        <taxon>Nesterenkonia</taxon>
    </lineage>
</organism>
<dbReference type="Gene3D" id="3.30.530.20">
    <property type="match status" value="1"/>
</dbReference>
<reference evidence="2" key="1">
    <citation type="journal article" date="2019" name="Int. J. Syst. Evol. Microbiol.">
        <title>The Global Catalogue of Microorganisms (GCM) 10K type strain sequencing project: providing services to taxonomists for standard genome sequencing and annotation.</title>
        <authorList>
            <consortium name="The Broad Institute Genomics Platform"/>
            <consortium name="The Broad Institute Genome Sequencing Center for Infectious Disease"/>
            <person name="Wu L."/>
            <person name="Ma J."/>
        </authorList>
    </citation>
    <scope>NUCLEOTIDE SEQUENCE [LARGE SCALE GENOMIC DNA]</scope>
    <source>
        <strain evidence="2">JCM 11483</strain>
    </source>
</reference>
<comment type="caution">
    <text evidence="1">The sequence shown here is derived from an EMBL/GenBank/DDBJ whole genome shotgun (WGS) entry which is preliminary data.</text>
</comment>
<gene>
    <name evidence="1" type="ORF">GCM10020260_08690</name>
</gene>
<keyword evidence="2" id="KW-1185">Reference proteome</keyword>
<dbReference type="EMBL" id="BAAAYG010000003">
    <property type="protein sequence ID" value="GAA3282129.1"/>
    <property type="molecule type" value="Genomic_DNA"/>
</dbReference>
<name>A0ABP6RHC3_9MICC</name>
<sequence length="182" mass="20762">MRELPWAWGPRPTAESLTVLPRSSQDRLVTRAVVSTAAPDTLFLWICQLRRAPYSYDWIDNLGRRSPRRPDPRCRELDRGQTFMRIFTLLDVVPGRSVTLRMTSGTPTALFGAITLVYRIETLVDGRSRLVAMMAVPPIGRRAADLRRRLLVWGDLVMMRRQLRQLAALAEDSEVSGAVDEW</sequence>
<dbReference type="RefSeq" id="WP_344718557.1">
    <property type="nucleotide sequence ID" value="NZ_BAAAYG010000003.1"/>
</dbReference>
<dbReference type="InterPro" id="IPR023393">
    <property type="entry name" value="START-like_dom_sf"/>
</dbReference>
<evidence type="ECO:0000313" key="2">
    <source>
        <dbReference type="Proteomes" id="UP001501736"/>
    </source>
</evidence>
<protein>
    <recommendedName>
        <fullName evidence="3">Polyketide cyclase</fullName>
    </recommendedName>
</protein>
<accession>A0ABP6RHC3</accession>
<evidence type="ECO:0000313" key="1">
    <source>
        <dbReference type="EMBL" id="GAA3282129.1"/>
    </source>
</evidence>
<proteinExistence type="predicted"/>
<evidence type="ECO:0008006" key="3">
    <source>
        <dbReference type="Google" id="ProtNLM"/>
    </source>
</evidence>
<dbReference type="SUPFAM" id="SSF55961">
    <property type="entry name" value="Bet v1-like"/>
    <property type="match status" value="1"/>
</dbReference>
<dbReference type="Proteomes" id="UP001501736">
    <property type="component" value="Unassembled WGS sequence"/>
</dbReference>